<evidence type="ECO:0000313" key="1">
    <source>
        <dbReference type="EMBL" id="QDU27318.1"/>
    </source>
</evidence>
<sequence length="570" mass="62908">MRRIDETAWVAACREAAPFSPLARLVGGKTSPLLWGIPTGLLAGQEKLPQAVRTQRVKSDLLADRNTILAQMGSDLADFTTALNKLALGYLLPAIAKVDKSDLTARLLTALLAVTEAAPGNESADAALNQLILGCELPLVLALISPDAKLAAALRKSALSVEAKLAVAWFDPFALPKANVRELLRPWLASLVRSHELLRSTETQFSEAARERLERMARHALRLSRPDGSFVLLQAAGLACDREFLTAAVLATKSTPPIAELAFGKHKTEPKPVKGMPAAPLYSPQASLAVLRNRWAAPQLQVTADFAREQVWLDLSSGNQSLLHGEWSAKVQIDGRAANPIGPWTEVCWHTDKDCDYLEIEQKLSGGWLMQRHLLLVRQDECLLMADSLLNEQNKLTPANALDTSVPPPRLEYSCSVPLAKPVSFVPQQESREGHLVCNKKPLALVMPLAMPEWRAQPMAGDLTSHDNCLRHSLRTNARNLFAPLWLDLSPTRFKNPATWRQLTIGESLLVQPRDVAVGYRVQVNFTQWLLYRSLAWRGNRTVLGKNFATDFVCCRFLPNGETQDILEVQ</sequence>
<dbReference type="KEGG" id="aagg:ETAA8_24050"/>
<protein>
    <submittedName>
        <fullName evidence="1">Uncharacterized protein</fullName>
    </submittedName>
</protein>
<evidence type="ECO:0000313" key="2">
    <source>
        <dbReference type="Proteomes" id="UP000315017"/>
    </source>
</evidence>
<gene>
    <name evidence="1" type="ORF">ETAA8_24050</name>
</gene>
<keyword evidence="2" id="KW-1185">Reference proteome</keyword>
<dbReference type="Proteomes" id="UP000315017">
    <property type="component" value="Chromosome"/>
</dbReference>
<reference evidence="1 2" key="1">
    <citation type="submission" date="2019-02" db="EMBL/GenBank/DDBJ databases">
        <title>Deep-cultivation of Planctomycetes and their phenomic and genomic characterization uncovers novel biology.</title>
        <authorList>
            <person name="Wiegand S."/>
            <person name="Jogler M."/>
            <person name="Boedeker C."/>
            <person name="Pinto D."/>
            <person name="Vollmers J."/>
            <person name="Rivas-Marin E."/>
            <person name="Kohn T."/>
            <person name="Peeters S.H."/>
            <person name="Heuer A."/>
            <person name="Rast P."/>
            <person name="Oberbeckmann S."/>
            <person name="Bunk B."/>
            <person name="Jeske O."/>
            <person name="Meyerdierks A."/>
            <person name="Storesund J.E."/>
            <person name="Kallscheuer N."/>
            <person name="Luecker S."/>
            <person name="Lage O.M."/>
            <person name="Pohl T."/>
            <person name="Merkel B.J."/>
            <person name="Hornburger P."/>
            <person name="Mueller R.-W."/>
            <person name="Bruemmer F."/>
            <person name="Labrenz M."/>
            <person name="Spormann A.M."/>
            <person name="Op den Camp H."/>
            <person name="Overmann J."/>
            <person name="Amann R."/>
            <person name="Jetten M.S.M."/>
            <person name="Mascher T."/>
            <person name="Medema M.H."/>
            <person name="Devos D.P."/>
            <person name="Kaster A.-K."/>
            <person name="Ovreas L."/>
            <person name="Rohde M."/>
            <person name="Galperin M.Y."/>
            <person name="Jogler C."/>
        </authorList>
    </citation>
    <scope>NUCLEOTIDE SEQUENCE [LARGE SCALE GENOMIC DNA]</scope>
    <source>
        <strain evidence="1 2">ETA_A8</strain>
    </source>
</reference>
<accession>A0A517YAR0</accession>
<proteinExistence type="predicted"/>
<dbReference type="EMBL" id="CP036274">
    <property type="protein sequence ID" value="QDU27318.1"/>
    <property type="molecule type" value="Genomic_DNA"/>
</dbReference>
<organism evidence="1 2">
    <name type="scientific">Anatilimnocola aggregata</name>
    <dbReference type="NCBI Taxonomy" id="2528021"/>
    <lineage>
        <taxon>Bacteria</taxon>
        <taxon>Pseudomonadati</taxon>
        <taxon>Planctomycetota</taxon>
        <taxon>Planctomycetia</taxon>
        <taxon>Pirellulales</taxon>
        <taxon>Pirellulaceae</taxon>
        <taxon>Anatilimnocola</taxon>
    </lineage>
</organism>
<dbReference type="AlphaFoldDB" id="A0A517YAR0"/>
<name>A0A517YAR0_9BACT</name>